<dbReference type="Gene3D" id="3.20.20.80">
    <property type="entry name" value="Glycosidases"/>
    <property type="match status" value="1"/>
</dbReference>
<dbReference type="InterPro" id="IPR017853">
    <property type="entry name" value="GH"/>
</dbReference>
<organism evidence="1 2">
    <name type="scientific">Folsomia candida</name>
    <name type="common">Springtail</name>
    <dbReference type="NCBI Taxonomy" id="158441"/>
    <lineage>
        <taxon>Eukaryota</taxon>
        <taxon>Metazoa</taxon>
        <taxon>Ecdysozoa</taxon>
        <taxon>Arthropoda</taxon>
        <taxon>Hexapoda</taxon>
        <taxon>Collembola</taxon>
        <taxon>Entomobryomorpha</taxon>
        <taxon>Isotomoidea</taxon>
        <taxon>Isotomidae</taxon>
        <taxon>Proisotominae</taxon>
        <taxon>Folsomia</taxon>
    </lineage>
</organism>
<accession>A0A226F237</accession>
<evidence type="ECO:0000313" key="2">
    <source>
        <dbReference type="Proteomes" id="UP000198287"/>
    </source>
</evidence>
<dbReference type="OMA" id="NIVASWE"/>
<sequence length="479" mass="54583">MYKISSGGRKRQEISLVVVSVVVLTCGWAKACDDSLPPFQGFGVFLGAVGHFASSPKDTVDQVVDRVYSDLGIRHYRISYESQFSPEPNNYTISCSLSRFACTWIQLLDTISKYDKENDKISVIASIWSPPHYMKNPILNTLKESHEQDFYYFIKNITEIIKQQFNGLQIEKVSPVNEPENIVASWEHTNMMPSQLCRMVKAMNDSLVSLCPENSYYWMSELYANYTDEESGISCRDSCDTFATHGYTLDIDYWSPYRLYAYYDPGKYSRFTSKPIWLTEVSSTFPRLPTVANQLKEGLDLATNIVNFVGTSCVQRYYFWSMYTDSDSGESLIWGNFSENSTLAGDHVFYYPKTYHIYKHFTKASFGGDKYIKDCKIRLDPISSSNSQEEQLCLKFADKINNTSITVFLNKGDDHVKLEGASCVSSSTLCCTAQEFDWWCTAVDDEPIILPKKSVCSCQTRLDDNSEFIASSDIFSNEV</sequence>
<dbReference type="AlphaFoldDB" id="A0A226F237"/>
<evidence type="ECO:0008006" key="3">
    <source>
        <dbReference type="Google" id="ProtNLM"/>
    </source>
</evidence>
<dbReference type="STRING" id="158441.A0A226F237"/>
<evidence type="ECO:0000313" key="1">
    <source>
        <dbReference type="EMBL" id="OXA63497.1"/>
    </source>
</evidence>
<reference evidence="1 2" key="1">
    <citation type="submission" date="2015-12" db="EMBL/GenBank/DDBJ databases">
        <title>The genome of Folsomia candida.</title>
        <authorList>
            <person name="Faddeeva A."/>
            <person name="Derks M.F."/>
            <person name="Anvar Y."/>
            <person name="Smit S."/>
            <person name="Van Straalen N."/>
            <person name="Roelofs D."/>
        </authorList>
    </citation>
    <scope>NUCLEOTIDE SEQUENCE [LARGE SCALE GENOMIC DNA]</scope>
    <source>
        <strain evidence="1 2">VU population</strain>
        <tissue evidence="1">Whole body</tissue>
    </source>
</reference>
<keyword evidence="2" id="KW-1185">Reference proteome</keyword>
<gene>
    <name evidence="1" type="ORF">Fcan01_03311</name>
</gene>
<dbReference type="Proteomes" id="UP000198287">
    <property type="component" value="Unassembled WGS sequence"/>
</dbReference>
<proteinExistence type="predicted"/>
<dbReference type="EMBL" id="LNIX01000001">
    <property type="protein sequence ID" value="OXA63497.1"/>
    <property type="molecule type" value="Genomic_DNA"/>
</dbReference>
<dbReference type="SUPFAM" id="SSF51445">
    <property type="entry name" value="(Trans)glycosidases"/>
    <property type="match status" value="1"/>
</dbReference>
<name>A0A226F237_FOLCA</name>
<protein>
    <recommendedName>
        <fullName evidence="3">Glucosylceramidase</fullName>
    </recommendedName>
</protein>
<comment type="caution">
    <text evidence="1">The sequence shown here is derived from an EMBL/GenBank/DDBJ whole genome shotgun (WGS) entry which is preliminary data.</text>
</comment>